<feature type="signal peptide" evidence="7">
    <location>
        <begin position="1"/>
        <end position="24"/>
    </location>
</feature>
<feature type="chain" id="PRO_5009526831" description="Peptidase M48 domain-containing protein" evidence="7">
    <location>
        <begin position="25"/>
        <end position="282"/>
    </location>
</feature>
<dbReference type="GO" id="GO:0046872">
    <property type="term" value="F:metal ion binding"/>
    <property type="evidence" value="ECO:0007669"/>
    <property type="project" value="UniProtKB-KW"/>
</dbReference>
<dbReference type="Proteomes" id="UP000178885">
    <property type="component" value="Unassembled WGS sequence"/>
</dbReference>
<evidence type="ECO:0000256" key="1">
    <source>
        <dbReference type="ARBA" id="ARBA00022670"/>
    </source>
</evidence>
<evidence type="ECO:0000256" key="2">
    <source>
        <dbReference type="ARBA" id="ARBA00022723"/>
    </source>
</evidence>
<name>A0A1F6TTK5_9PROT</name>
<dbReference type="GO" id="GO:0016020">
    <property type="term" value="C:membrane"/>
    <property type="evidence" value="ECO:0007669"/>
    <property type="project" value="TreeGrafter"/>
</dbReference>
<dbReference type="PANTHER" id="PTHR22726">
    <property type="entry name" value="METALLOENDOPEPTIDASE OMA1"/>
    <property type="match status" value="1"/>
</dbReference>
<keyword evidence="7" id="KW-0732">Signal</keyword>
<comment type="cofactor">
    <cofactor evidence="6">
        <name>Zn(2+)</name>
        <dbReference type="ChEBI" id="CHEBI:29105"/>
    </cofactor>
    <text evidence="6">Binds 1 zinc ion per subunit.</text>
</comment>
<keyword evidence="2" id="KW-0479">Metal-binding</keyword>
<keyword evidence="1 6" id="KW-0645">Protease</keyword>
<evidence type="ECO:0000313" key="10">
    <source>
        <dbReference type="Proteomes" id="UP000178885"/>
    </source>
</evidence>
<evidence type="ECO:0000259" key="8">
    <source>
        <dbReference type="Pfam" id="PF01435"/>
    </source>
</evidence>
<evidence type="ECO:0000256" key="6">
    <source>
        <dbReference type="RuleBase" id="RU003983"/>
    </source>
</evidence>
<dbReference type="AlphaFoldDB" id="A0A1F6TTK5"/>
<comment type="caution">
    <text evidence="9">The sequence shown here is derived from an EMBL/GenBank/DDBJ whole genome shotgun (WGS) entry which is preliminary data.</text>
</comment>
<keyword evidence="4 6" id="KW-0862">Zinc</keyword>
<evidence type="ECO:0000256" key="5">
    <source>
        <dbReference type="ARBA" id="ARBA00023049"/>
    </source>
</evidence>
<gene>
    <name evidence="9" type="ORF">A2151_00955</name>
</gene>
<dbReference type="InterPro" id="IPR051156">
    <property type="entry name" value="Mito/Outer_Membr_Metalloprot"/>
</dbReference>
<dbReference type="STRING" id="1817760.A2151_00955"/>
<dbReference type="GO" id="GO:0004222">
    <property type="term" value="F:metalloendopeptidase activity"/>
    <property type="evidence" value="ECO:0007669"/>
    <property type="project" value="InterPro"/>
</dbReference>
<evidence type="ECO:0000313" key="9">
    <source>
        <dbReference type="EMBL" id="OGI48467.1"/>
    </source>
</evidence>
<dbReference type="EMBL" id="MFSU01000027">
    <property type="protein sequence ID" value="OGI48467.1"/>
    <property type="molecule type" value="Genomic_DNA"/>
</dbReference>
<protein>
    <recommendedName>
        <fullName evidence="8">Peptidase M48 domain-containing protein</fullName>
    </recommendedName>
</protein>
<feature type="domain" description="Peptidase M48" evidence="8">
    <location>
        <begin position="74"/>
        <end position="255"/>
    </location>
</feature>
<dbReference type="GO" id="GO:0051603">
    <property type="term" value="P:proteolysis involved in protein catabolic process"/>
    <property type="evidence" value="ECO:0007669"/>
    <property type="project" value="TreeGrafter"/>
</dbReference>
<evidence type="ECO:0000256" key="3">
    <source>
        <dbReference type="ARBA" id="ARBA00022801"/>
    </source>
</evidence>
<dbReference type="InterPro" id="IPR001915">
    <property type="entry name" value="Peptidase_M48"/>
</dbReference>
<dbReference type="Gene3D" id="3.30.2010.10">
    <property type="entry name" value="Metalloproteases ('zincins'), catalytic domain"/>
    <property type="match status" value="1"/>
</dbReference>
<reference evidence="9 10" key="1">
    <citation type="journal article" date="2016" name="Nat. Commun.">
        <title>Thousands of microbial genomes shed light on interconnected biogeochemical processes in an aquifer system.</title>
        <authorList>
            <person name="Anantharaman K."/>
            <person name="Brown C.T."/>
            <person name="Hug L.A."/>
            <person name="Sharon I."/>
            <person name="Castelle C.J."/>
            <person name="Probst A.J."/>
            <person name="Thomas B.C."/>
            <person name="Singh A."/>
            <person name="Wilkins M.J."/>
            <person name="Karaoz U."/>
            <person name="Brodie E.L."/>
            <person name="Williams K.H."/>
            <person name="Hubbard S.S."/>
            <person name="Banfield J.F."/>
        </authorList>
    </citation>
    <scope>NUCLEOTIDE SEQUENCE [LARGE SCALE GENOMIC DNA]</scope>
</reference>
<evidence type="ECO:0000256" key="7">
    <source>
        <dbReference type="SAM" id="SignalP"/>
    </source>
</evidence>
<dbReference type="Pfam" id="PF01435">
    <property type="entry name" value="Peptidase_M48"/>
    <property type="match status" value="1"/>
</dbReference>
<dbReference type="PANTHER" id="PTHR22726:SF1">
    <property type="entry name" value="METALLOENDOPEPTIDASE OMA1, MITOCHONDRIAL"/>
    <property type="match status" value="1"/>
</dbReference>
<organism evidence="9 10">
    <name type="scientific">Candidatus Muproteobacteria bacterium RBG_16_65_34</name>
    <dbReference type="NCBI Taxonomy" id="1817760"/>
    <lineage>
        <taxon>Bacteria</taxon>
        <taxon>Pseudomonadati</taxon>
        <taxon>Pseudomonadota</taxon>
        <taxon>Candidatus Muproteobacteria</taxon>
    </lineage>
</organism>
<proteinExistence type="inferred from homology"/>
<sequence>MRATLWKGLGAAVLLAAAVTTVTAAEDYRKRASHEGAGSYTKVSDVEAEIKFGRDVGARVLGRYRLQDNKRLTHYLNLVGKAVALHAGRPELEYRFALVQSDNINAYAAPGGYIFITTGALAQMRDESELAAVLAHEVAHVTERHIVKALNIRGADQSPEAGLARLVGGAGDPARVAFHQAVDKAMEILFEKGLQQQDEFDSDRIALTLLANTGYDPGALKRYLARVQALKGGETKVVSTTHPSFDSRLAKIDELARSEGFAELKQPTVKERFNEYIKTSKQ</sequence>
<keyword evidence="5 6" id="KW-0482">Metalloprotease</keyword>
<comment type="similarity">
    <text evidence="6">Belongs to the peptidase M48 family.</text>
</comment>
<accession>A0A1F6TTK5</accession>
<evidence type="ECO:0000256" key="4">
    <source>
        <dbReference type="ARBA" id="ARBA00022833"/>
    </source>
</evidence>
<keyword evidence="3 6" id="KW-0378">Hydrolase</keyword>